<dbReference type="GO" id="GO:0007264">
    <property type="term" value="P:small GTPase-mediated signal transduction"/>
    <property type="evidence" value="ECO:0007669"/>
    <property type="project" value="InterPro"/>
</dbReference>
<gene>
    <name evidence="3" type="ORF">FGG08_006148</name>
</gene>
<name>A0A9P8I1H7_9PEZI</name>
<organism evidence="3 4">
    <name type="scientific">Glutinoglossum americanum</name>
    <dbReference type="NCBI Taxonomy" id="1670608"/>
    <lineage>
        <taxon>Eukaryota</taxon>
        <taxon>Fungi</taxon>
        <taxon>Dikarya</taxon>
        <taxon>Ascomycota</taxon>
        <taxon>Pezizomycotina</taxon>
        <taxon>Geoglossomycetes</taxon>
        <taxon>Geoglossales</taxon>
        <taxon>Geoglossaceae</taxon>
        <taxon>Glutinoglossum</taxon>
    </lineage>
</organism>
<dbReference type="SMART" id="SM00174">
    <property type="entry name" value="RHO"/>
    <property type="match status" value="1"/>
</dbReference>
<evidence type="ECO:0000256" key="1">
    <source>
        <dbReference type="ARBA" id="ARBA00022741"/>
    </source>
</evidence>
<comment type="caution">
    <text evidence="3">The sequence shown here is derived from an EMBL/GenBank/DDBJ whole genome shotgun (WGS) entry which is preliminary data.</text>
</comment>
<dbReference type="Gene3D" id="3.40.50.300">
    <property type="entry name" value="P-loop containing nucleotide triphosphate hydrolases"/>
    <property type="match status" value="2"/>
</dbReference>
<keyword evidence="2" id="KW-0342">GTP-binding</keyword>
<reference evidence="3" key="1">
    <citation type="submission" date="2021-03" db="EMBL/GenBank/DDBJ databases">
        <title>Comparative genomics and phylogenomic investigation of the class Geoglossomycetes provide insights into ecological specialization and systematics.</title>
        <authorList>
            <person name="Melie T."/>
            <person name="Pirro S."/>
            <person name="Miller A.N."/>
            <person name="Quandt A."/>
        </authorList>
    </citation>
    <scope>NUCLEOTIDE SEQUENCE</scope>
    <source>
        <strain evidence="3">GBOQ0MN5Z8</strain>
    </source>
</reference>
<dbReference type="EMBL" id="JAGHQL010000167">
    <property type="protein sequence ID" value="KAH0537013.1"/>
    <property type="molecule type" value="Genomic_DNA"/>
</dbReference>
<dbReference type="GO" id="GO:0003924">
    <property type="term" value="F:GTPase activity"/>
    <property type="evidence" value="ECO:0007669"/>
    <property type="project" value="InterPro"/>
</dbReference>
<dbReference type="OrthoDB" id="25896at2759"/>
<dbReference type="PRINTS" id="PR00449">
    <property type="entry name" value="RASTRNSFRMNG"/>
</dbReference>
<evidence type="ECO:0008006" key="5">
    <source>
        <dbReference type="Google" id="ProtNLM"/>
    </source>
</evidence>
<dbReference type="AlphaFoldDB" id="A0A9P8I1H7"/>
<evidence type="ECO:0000313" key="3">
    <source>
        <dbReference type="EMBL" id="KAH0537013.1"/>
    </source>
</evidence>
<dbReference type="InterPro" id="IPR001806">
    <property type="entry name" value="Small_GTPase"/>
</dbReference>
<dbReference type="Proteomes" id="UP000698800">
    <property type="component" value="Unassembled WGS sequence"/>
</dbReference>
<dbReference type="InterPro" id="IPR027417">
    <property type="entry name" value="P-loop_NTPase"/>
</dbReference>
<evidence type="ECO:0000313" key="4">
    <source>
        <dbReference type="Proteomes" id="UP000698800"/>
    </source>
</evidence>
<sequence length="151" mass="16968">MEDDPPEISIVLLGDAEVGKSMFLSRLSNPTTKDGKTLPPLRDLDQPFVFDVKLFNRPYRFEFSDTASPRNYTLLRPDLVVLCYDISNAETLKAVKERGYRVAQELRCDRYLECSALTGEFVREVFEDISRTAAMTTTDKGGQSEGGCVVT</sequence>
<evidence type="ECO:0000256" key="2">
    <source>
        <dbReference type="ARBA" id="ARBA00023134"/>
    </source>
</evidence>
<dbReference type="SUPFAM" id="SSF52540">
    <property type="entry name" value="P-loop containing nucleoside triphosphate hydrolases"/>
    <property type="match status" value="1"/>
</dbReference>
<keyword evidence="1" id="KW-0547">Nucleotide-binding</keyword>
<proteinExistence type="predicted"/>
<accession>A0A9P8I1H7</accession>
<dbReference type="PANTHER" id="PTHR24072">
    <property type="entry name" value="RHO FAMILY GTPASE"/>
    <property type="match status" value="1"/>
</dbReference>
<protein>
    <recommendedName>
        <fullName evidence="5">P-loop containing nucleoside triphosphate hydrolase protein</fullName>
    </recommendedName>
</protein>
<dbReference type="InterPro" id="IPR003578">
    <property type="entry name" value="Small_GTPase_Rho"/>
</dbReference>
<dbReference type="GO" id="GO:0005525">
    <property type="term" value="F:GTP binding"/>
    <property type="evidence" value="ECO:0007669"/>
    <property type="project" value="UniProtKB-KW"/>
</dbReference>
<keyword evidence="4" id="KW-1185">Reference proteome</keyword>